<accession>A0A2I1GKD3</accession>
<keyword evidence="2" id="KW-1185">Reference proteome</keyword>
<dbReference type="EMBL" id="LLXI01000515">
    <property type="protein sequence ID" value="PKY47092.1"/>
    <property type="molecule type" value="Genomic_DNA"/>
</dbReference>
<sequence length="122" mass="13880">MDKVKMDIGEDYRVPAFPVTHFGGSAFPVIHFGGSRLSGHPFRRFPTFPFRRFSPFRSPISKVPAFPVAHFDDSHKEVKHQIHLQGASIILTGVNDVSIEPSNTPCILRLRRNRNTLKKDKQ</sequence>
<gene>
    <name evidence="1" type="ORF">RhiirA4_462168</name>
</gene>
<proteinExistence type="predicted"/>
<evidence type="ECO:0000313" key="1">
    <source>
        <dbReference type="EMBL" id="PKY47092.1"/>
    </source>
</evidence>
<dbReference type="AlphaFoldDB" id="A0A2I1GKD3"/>
<comment type="caution">
    <text evidence="1">The sequence shown here is derived from an EMBL/GenBank/DDBJ whole genome shotgun (WGS) entry which is preliminary data.</text>
</comment>
<protein>
    <submittedName>
        <fullName evidence="1">Uncharacterized protein</fullName>
    </submittedName>
</protein>
<evidence type="ECO:0000313" key="2">
    <source>
        <dbReference type="Proteomes" id="UP000234323"/>
    </source>
</evidence>
<name>A0A2I1GKD3_9GLOM</name>
<organism evidence="1 2">
    <name type="scientific">Rhizophagus irregularis</name>
    <dbReference type="NCBI Taxonomy" id="588596"/>
    <lineage>
        <taxon>Eukaryota</taxon>
        <taxon>Fungi</taxon>
        <taxon>Fungi incertae sedis</taxon>
        <taxon>Mucoromycota</taxon>
        <taxon>Glomeromycotina</taxon>
        <taxon>Glomeromycetes</taxon>
        <taxon>Glomerales</taxon>
        <taxon>Glomeraceae</taxon>
        <taxon>Rhizophagus</taxon>
    </lineage>
</organism>
<reference evidence="1 2" key="1">
    <citation type="submission" date="2015-10" db="EMBL/GenBank/DDBJ databases">
        <title>Genome analyses suggest a sexual origin of heterokaryosis in a supposedly ancient asexual fungus.</title>
        <authorList>
            <person name="Ropars J."/>
            <person name="Sedzielewska K."/>
            <person name="Noel J."/>
            <person name="Charron P."/>
            <person name="Farinelli L."/>
            <person name="Marton T."/>
            <person name="Kruger M."/>
            <person name="Pelin A."/>
            <person name="Brachmann A."/>
            <person name="Corradi N."/>
        </authorList>
    </citation>
    <scope>NUCLEOTIDE SEQUENCE [LARGE SCALE GENOMIC DNA]</scope>
    <source>
        <strain evidence="1 2">A4</strain>
    </source>
</reference>
<dbReference type="Proteomes" id="UP000234323">
    <property type="component" value="Unassembled WGS sequence"/>
</dbReference>